<feature type="domain" description="Prenyltransferase alpha-alpha toroid" evidence="17">
    <location>
        <begin position="511"/>
        <end position="811"/>
    </location>
</feature>
<dbReference type="CDD" id="cd02895">
    <property type="entry name" value="GGTase-I"/>
    <property type="match status" value="1"/>
</dbReference>
<dbReference type="InterPro" id="IPR001330">
    <property type="entry name" value="Prenyltrans"/>
</dbReference>
<dbReference type="EMBL" id="QBIY01013302">
    <property type="protein sequence ID" value="RXN08637.1"/>
    <property type="molecule type" value="Genomic_DNA"/>
</dbReference>
<proteinExistence type="inferred from homology"/>
<keyword evidence="7 18" id="KW-0808">Transferase</keyword>
<dbReference type="FunFam" id="1.50.10.20:FF:000005">
    <property type="entry name" value="Geranylgeranyl transferase type-1 subunit beta"/>
    <property type="match status" value="1"/>
</dbReference>
<dbReference type="GO" id="GO:0046872">
    <property type="term" value="F:metal ion binding"/>
    <property type="evidence" value="ECO:0007669"/>
    <property type="project" value="UniProtKB-KW"/>
</dbReference>
<comment type="cofactor">
    <cofactor evidence="1">
        <name>Mg(2+)</name>
        <dbReference type="ChEBI" id="CHEBI:18420"/>
    </cofactor>
</comment>
<protein>
    <recommendedName>
        <fullName evidence="5">Geranylgeranyl transferase type-1 subunit beta</fullName>
        <ecNumber evidence="4">2.5.1.59</ecNumber>
    </recommendedName>
    <alternativeName>
        <fullName evidence="12">Geranylgeranyl transferase type I subunit beta</fullName>
    </alternativeName>
    <alternativeName>
        <fullName evidence="15">Type I protein geranyl-geranyltransferase subunit beta</fullName>
    </alternativeName>
</protein>
<dbReference type="Proteomes" id="UP000290572">
    <property type="component" value="Unassembled WGS sequence"/>
</dbReference>
<keyword evidence="9" id="KW-0677">Repeat</keyword>
<dbReference type="InterPro" id="IPR045089">
    <property type="entry name" value="PGGT1B-like"/>
</dbReference>
<evidence type="ECO:0000256" key="7">
    <source>
        <dbReference type="ARBA" id="ARBA00022679"/>
    </source>
</evidence>
<name>A0A498LT58_LABRO</name>
<comment type="cofactor">
    <cofactor evidence="2">
        <name>Zn(2+)</name>
        <dbReference type="ChEBI" id="CHEBI:29105"/>
    </cofactor>
</comment>
<dbReference type="Pfam" id="PF00432">
    <property type="entry name" value="Prenyltrans"/>
    <property type="match status" value="1"/>
</dbReference>
<comment type="similarity">
    <text evidence="3">Belongs to the protein prenyltransferase subunit beta family.</text>
</comment>
<comment type="caution">
    <text evidence="18">The sequence shown here is derived from an EMBL/GenBank/DDBJ whole genome shotgun (WGS) entry which is preliminary data.</text>
</comment>
<keyword evidence="11" id="KW-0460">Magnesium</keyword>
<reference evidence="18 19" key="1">
    <citation type="submission" date="2018-03" db="EMBL/GenBank/DDBJ databases">
        <title>Draft genome sequence of Rohu Carp (Labeo rohita).</title>
        <authorList>
            <person name="Das P."/>
            <person name="Kushwaha B."/>
            <person name="Joshi C.G."/>
            <person name="Kumar D."/>
            <person name="Nagpure N.S."/>
            <person name="Sahoo L."/>
            <person name="Das S.P."/>
            <person name="Bit A."/>
            <person name="Patnaik S."/>
            <person name="Meher P.K."/>
            <person name="Jayasankar P."/>
            <person name="Koringa P.G."/>
            <person name="Patel N.V."/>
            <person name="Hinsu A.T."/>
            <person name="Kumar R."/>
            <person name="Pandey M."/>
            <person name="Agarwal S."/>
            <person name="Srivastava S."/>
            <person name="Singh M."/>
            <person name="Iquebal M.A."/>
            <person name="Jaiswal S."/>
            <person name="Angadi U.B."/>
            <person name="Kumar N."/>
            <person name="Raza M."/>
            <person name="Shah T.M."/>
            <person name="Rai A."/>
            <person name="Jena J.K."/>
        </authorList>
    </citation>
    <scope>NUCLEOTIDE SEQUENCE [LARGE SCALE GENOMIC DNA]</scope>
    <source>
        <strain evidence="18">DASCIFA01</strain>
        <tissue evidence="18">Testis</tissue>
    </source>
</reference>
<comment type="catalytic activity">
    <reaction evidence="13">
        <text>geranylgeranyl diphosphate + L-cysteinyl-[protein] = S-geranylgeranyl-L-cysteinyl-[protein] + diphosphate</text>
        <dbReference type="Rhea" id="RHEA:21240"/>
        <dbReference type="Rhea" id="RHEA-COMP:10131"/>
        <dbReference type="Rhea" id="RHEA-COMP:11537"/>
        <dbReference type="ChEBI" id="CHEBI:29950"/>
        <dbReference type="ChEBI" id="CHEBI:33019"/>
        <dbReference type="ChEBI" id="CHEBI:57533"/>
        <dbReference type="ChEBI" id="CHEBI:86021"/>
        <dbReference type="EC" id="2.5.1.59"/>
    </reaction>
</comment>
<evidence type="ECO:0000256" key="14">
    <source>
        <dbReference type="ARBA" id="ARBA00065714"/>
    </source>
</evidence>
<evidence type="ECO:0000313" key="18">
    <source>
        <dbReference type="EMBL" id="RXN08637.1"/>
    </source>
</evidence>
<dbReference type="PANTHER" id="PTHR11774">
    <property type="entry name" value="GERANYLGERANYL TRANSFERASE TYPE BETA SUBUNIT"/>
    <property type="match status" value="1"/>
</dbReference>
<evidence type="ECO:0000256" key="16">
    <source>
        <dbReference type="SAM" id="Coils"/>
    </source>
</evidence>
<accession>A0A498LT58</accession>
<evidence type="ECO:0000259" key="17">
    <source>
        <dbReference type="Pfam" id="PF00432"/>
    </source>
</evidence>
<evidence type="ECO:0000256" key="3">
    <source>
        <dbReference type="ARBA" id="ARBA00010497"/>
    </source>
</evidence>
<feature type="coiled-coil region" evidence="16">
    <location>
        <begin position="44"/>
        <end position="102"/>
    </location>
</feature>
<keyword evidence="10" id="KW-0862">Zinc</keyword>
<gene>
    <name evidence="18" type="ORF">ROHU_031694</name>
</gene>
<evidence type="ECO:0000256" key="15">
    <source>
        <dbReference type="ARBA" id="ARBA00078363"/>
    </source>
</evidence>
<keyword evidence="19" id="KW-1185">Reference proteome</keyword>
<keyword evidence="16" id="KW-0175">Coiled coil</keyword>
<dbReference type="STRING" id="84645.A0A498LT58"/>
<evidence type="ECO:0000256" key="4">
    <source>
        <dbReference type="ARBA" id="ARBA00012700"/>
    </source>
</evidence>
<feature type="coiled-coil region" evidence="16">
    <location>
        <begin position="276"/>
        <end position="466"/>
    </location>
</feature>
<organism evidence="18 19">
    <name type="scientific">Labeo rohita</name>
    <name type="common">Indian major carp</name>
    <name type="synonym">Cyprinus rohita</name>
    <dbReference type="NCBI Taxonomy" id="84645"/>
    <lineage>
        <taxon>Eukaryota</taxon>
        <taxon>Metazoa</taxon>
        <taxon>Chordata</taxon>
        <taxon>Craniata</taxon>
        <taxon>Vertebrata</taxon>
        <taxon>Euteleostomi</taxon>
        <taxon>Actinopterygii</taxon>
        <taxon>Neopterygii</taxon>
        <taxon>Teleostei</taxon>
        <taxon>Ostariophysi</taxon>
        <taxon>Cypriniformes</taxon>
        <taxon>Cyprinidae</taxon>
        <taxon>Labeoninae</taxon>
        <taxon>Labeonini</taxon>
        <taxon>Labeo</taxon>
    </lineage>
</organism>
<dbReference type="InterPro" id="IPR041960">
    <property type="entry name" value="GGTase_I_beta"/>
</dbReference>
<evidence type="ECO:0000256" key="11">
    <source>
        <dbReference type="ARBA" id="ARBA00022842"/>
    </source>
</evidence>
<evidence type="ECO:0000256" key="10">
    <source>
        <dbReference type="ARBA" id="ARBA00022833"/>
    </source>
</evidence>
<dbReference type="SUPFAM" id="SSF48239">
    <property type="entry name" value="Terpenoid cyclases/Protein prenyltransferases"/>
    <property type="match status" value="1"/>
</dbReference>
<evidence type="ECO:0000313" key="19">
    <source>
        <dbReference type="Proteomes" id="UP000290572"/>
    </source>
</evidence>
<keyword evidence="6" id="KW-0637">Prenyltransferase</keyword>
<comment type="subunit">
    <text evidence="14">Heterodimer of FNTA and PGGT1B. PGGT1B mediates interaction with substrate peptides.</text>
</comment>
<dbReference type="GO" id="GO:0005953">
    <property type="term" value="C:CAAX-protein geranylgeranyltransferase complex"/>
    <property type="evidence" value="ECO:0007669"/>
    <property type="project" value="InterPro"/>
</dbReference>
<evidence type="ECO:0000256" key="2">
    <source>
        <dbReference type="ARBA" id="ARBA00001947"/>
    </source>
</evidence>
<dbReference type="AlphaFoldDB" id="A0A498LT58"/>
<evidence type="ECO:0000256" key="5">
    <source>
        <dbReference type="ARBA" id="ARBA00020603"/>
    </source>
</evidence>
<evidence type="ECO:0000256" key="13">
    <source>
        <dbReference type="ARBA" id="ARBA00050428"/>
    </source>
</evidence>
<dbReference type="InterPro" id="IPR008930">
    <property type="entry name" value="Terpenoid_cyclase/PrenylTrfase"/>
</dbReference>
<evidence type="ECO:0000256" key="9">
    <source>
        <dbReference type="ARBA" id="ARBA00022737"/>
    </source>
</evidence>
<evidence type="ECO:0000256" key="6">
    <source>
        <dbReference type="ARBA" id="ARBA00022602"/>
    </source>
</evidence>
<evidence type="ECO:0000256" key="12">
    <source>
        <dbReference type="ARBA" id="ARBA00031713"/>
    </source>
</evidence>
<dbReference type="PANTHER" id="PTHR11774:SF4">
    <property type="entry name" value="GERANYLGERANYL TRANSFERASE TYPE-1 SUBUNIT BETA"/>
    <property type="match status" value="1"/>
</dbReference>
<sequence>MSITDFLREAEALRRLVCKEEKEAKRRDLTETSSAFHELRDHMNAQLRADIMKAQQQLQKLKNSVFRFQEQLMDVKPSPDVIDKLRATMTDIENSINDFKNTQHQSFEELLKEERTFWQEICAFEKKIDSWALPVKADSRHPPCSDRACVGQKSDWRNLPAEVTALETFLQQTGGRHGGWDEFDHQSFLKVWTKHSGKPLYRQEARLYLPGKTEEDVKLHEEWFLELRHLQDRKREAICKWRASKQRERELQREQRDGDEELRENEAQRLKQEEWRREASERLEAWRSQKTQQREEEREQQLRDEILRRRRAKEERRRQLEVKLLVEDLRRLEEKLQEKHSKEEEQSERLRTLAKLKEKRERELQREQRDGDEELRENEAQRLKQEEWRREASERLEAWRSQKTQQREEEREQQLRDEILRRRRAKEERRRQLEVKLLVEDLRRLEEKLQEKHSKEEEQSERLRTLAKLKEKVEVHISRDPSRLWKPTKVWEERNKEIGPSGTGPVFQIFHRLTIVFFSLSGLDVLDALDVVDKPSLIEWIYSLQVLPTEDKSNLRRCGFRGSSHIGVPYNTSKGPGSPHPYDSGHVAMTYTGLACLIILGDDLSRVNKDACLAGLRALQLEDGSFYAVPEGSENDMRFVYCAACICYMLDDWSGMDCQKAIDYIRRSTSYDSGIGQGAGLESHGGSTFCAIASLCMMGKLQEVFSERELNRIRRWCILRQQNGFHGRPNKPVDTCYSFWVGAALELLDVFQYTNFEKNRNYILSTQDRLVGGFAKWPDSHPDPLHTYFGICGLSLIGEADLRKVHPALNISMRAFECLRQLHGSWRQKCT</sequence>
<evidence type="ECO:0000256" key="8">
    <source>
        <dbReference type="ARBA" id="ARBA00022723"/>
    </source>
</evidence>
<keyword evidence="8" id="KW-0479">Metal-binding</keyword>
<dbReference type="GO" id="GO:0004662">
    <property type="term" value="F:CAAX-protein geranylgeranyltransferase activity"/>
    <property type="evidence" value="ECO:0007669"/>
    <property type="project" value="UniProtKB-EC"/>
</dbReference>
<evidence type="ECO:0000256" key="1">
    <source>
        <dbReference type="ARBA" id="ARBA00001946"/>
    </source>
</evidence>
<dbReference type="EC" id="2.5.1.59" evidence="4"/>
<dbReference type="Gene3D" id="1.50.10.20">
    <property type="match status" value="1"/>
</dbReference>